<dbReference type="RefSeq" id="WP_088333276.1">
    <property type="nucleotide sequence ID" value="NZ_NBBJ01000002.1"/>
</dbReference>
<proteinExistence type="inferred from homology"/>
<evidence type="ECO:0000259" key="11">
    <source>
        <dbReference type="Pfam" id="PF02880"/>
    </source>
</evidence>
<comment type="caution">
    <text evidence="12">The sequence shown here is derived from an EMBL/GenBank/DDBJ whole genome shotgun (WGS) entry which is preliminary data.</text>
</comment>
<dbReference type="Pfam" id="PF02879">
    <property type="entry name" value="PGM_PMM_II"/>
    <property type="match status" value="1"/>
</dbReference>
<dbReference type="InterPro" id="IPR016055">
    <property type="entry name" value="A-D-PHexomutase_a/b/a-I/II/III"/>
</dbReference>
<dbReference type="InterPro" id="IPR005846">
    <property type="entry name" value="A-D-PHexomutase_a/b/a-III"/>
</dbReference>
<dbReference type="Gene3D" id="3.30.310.50">
    <property type="entry name" value="Alpha-D-phosphohexomutase, C-terminal domain"/>
    <property type="match status" value="1"/>
</dbReference>
<dbReference type="AlphaFoldDB" id="A0A245ZLD4"/>
<evidence type="ECO:0000256" key="6">
    <source>
        <dbReference type="ARBA" id="ARBA00023235"/>
    </source>
</evidence>
<evidence type="ECO:0000259" key="8">
    <source>
        <dbReference type="Pfam" id="PF00408"/>
    </source>
</evidence>
<dbReference type="Proteomes" id="UP000197783">
    <property type="component" value="Unassembled WGS sequence"/>
</dbReference>
<dbReference type="InterPro" id="IPR016066">
    <property type="entry name" value="A-D-PHexomutase_CS"/>
</dbReference>
<evidence type="ECO:0000313" key="12">
    <source>
        <dbReference type="EMBL" id="OWK30535.1"/>
    </source>
</evidence>
<dbReference type="EC" id="5.4.2.8" evidence="12"/>
<name>A0A245ZLD4_9SPHN</name>
<dbReference type="Gene3D" id="3.40.120.10">
    <property type="entry name" value="Alpha-D-Glucose-1,6-Bisphosphate, subunit A, domain 3"/>
    <property type="match status" value="3"/>
</dbReference>
<evidence type="ECO:0000256" key="2">
    <source>
        <dbReference type="ARBA" id="ARBA00010231"/>
    </source>
</evidence>
<dbReference type="InterPro" id="IPR005845">
    <property type="entry name" value="A-D-PHexomutase_a/b/a-II"/>
</dbReference>
<evidence type="ECO:0000313" key="13">
    <source>
        <dbReference type="Proteomes" id="UP000197783"/>
    </source>
</evidence>
<dbReference type="OrthoDB" id="9803322at2"/>
<evidence type="ECO:0000256" key="4">
    <source>
        <dbReference type="ARBA" id="ARBA00022723"/>
    </source>
</evidence>
<feature type="domain" description="Alpha-D-phosphohexomutase alpha/beta/alpha" evidence="11">
    <location>
        <begin position="255"/>
        <end position="361"/>
    </location>
</feature>
<evidence type="ECO:0000256" key="5">
    <source>
        <dbReference type="ARBA" id="ARBA00022842"/>
    </source>
</evidence>
<evidence type="ECO:0000256" key="3">
    <source>
        <dbReference type="ARBA" id="ARBA00022553"/>
    </source>
</evidence>
<gene>
    <name evidence="12" type="primary">algC</name>
    <name evidence="12" type="ORF">SPMU_15220</name>
</gene>
<dbReference type="PRINTS" id="PR00509">
    <property type="entry name" value="PGMPMM"/>
</dbReference>
<evidence type="ECO:0000259" key="9">
    <source>
        <dbReference type="Pfam" id="PF02878"/>
    </source>
</evidence>
<dbReference type="Pfam" id="PF00408">
    <property type="entry name" value="PGM_PMM_IV"/>
    <property type="match status" value="1"/>
</dbReference>
<accession>A0A245ZLD4</accession>
<dbReference type="PANTHER" id="PTHR43771:SF2">
    <property type="entry name" value="PHOSPHOMANNOMUTASE_PHOSPHOGLUCOMUTASE"/>
    <property type="match status" value="1"/>
</dbReference>
<dbReference type="EC" id="5.4.2.2" evidence="12"/>
<keyword evidence="13" id="KW-1185">Reference proteome</keyword>
<evidence type="ECO:0000259" key="10">
    <source>
        <dbReference type="Pfam" id="PF02879"/>
    </source>
</evidence>
<dbReference type="InterPro" id="IPR036900">
    <property type="entry name" value="A-D-PHexomutase_C_sf"/>
</dbReference>
<organism evidence="12 13">
    <name type="scientific">Sphingomonas mucosissima</name>
    <dbReference type="NCBI Taxonomy" id="370959"/>
    <lineage>
        <taxon>Bacteria</taxon>
        <taxon>Pseudomonadati</taxon>
        <taxon>Pseudomonadota</taxon>
        <taxon>Alphaproteobacteria</taxon>
        <taxon>Sphingomonadales</taxon>
        <taxon>Sphingomonadaceae</taxon>
        <taxon>Sphingomonas</taxon>
    </lineage>
</organism>
<keyword evidence="4 7" id="KW-0479">Metal-binding</keyword>
<feature type="domain" description="Alpha-D-phosphohexomutase alpha/beta/alpha" evidence="9">
    <location>
        <begin position="10"/>
        <end position="119"/>
    </location>
</feature>
<evidence type="ECO:0000256" key="7">
    <source>
        <dbReference type="RuleBase" id="RU004326"/>
    </source>
</evidence>
<sequence length="455" mass="48053">MRHRLPPSILREYDIRGTVGRTLDAADATAIGRAFGSIVRRGGGRRVVVGRDGRLSSPTLEAALVEGLCAAGIDVVRIGVGPSPMLYHAERHLDVDGGIQVTGSHNPRDDNGFKMVLGHRPFFGSDITALAALSEKGDVESGAGRVSDAETLIEYVARLVEGDSLAALRIGWDAGNGAAGPAVERLVQLLPGEHHLLFTQVDGNFPNHHPDPTEESNLADLKALVAREKLDFGVAFDGDGDRIGAVDGEGRVIAGDQLLSILAEPVLRQRPGAAIVADVKASATLFDRIAELGGRPMMWKSGHSNIKTMMHEVGAPLAGEMSGHIFFGELGGHDDALYAAVQLVRAIGASGGTLAEMRDAMPAVVATPELRFPVDEARREAVVQEVLERLAADGAQVDRTDGARVTTQDGWWLLRASNTQAMLTARAEAADQAALDRLVAAIDAQLALSGVTRTA</sequence>
<dbReference type="InterPro" id="IPR005843">
    <property type="entry name" value="A-D-PHexomutase_C"/>
</dbReference>
<dbReference type="InterPro" id="IPR005841">
    <property type="entry name" value="Alpha-D-phosphohexomutase_SF"/>
</dbReference>
<dbReference type="GO" id="GO:0005975">
    <property type="term" value="P:carbohydrate metabolic process"/>
    <property type="evidence" value="ECO:0007669"/>
    <property type="project" value="InterPro"/>
</dbReference>
<dbReference type="GO" id="GO:0004614">
    <property type="term" value="F:phosphoglucomutase activity"/>
    <property type="evidence" value="ECO:0007669"/>
    <property type="project" value="UniProtKB-EC"/>
</dbReference>
<dbReference type="PROSITE" id="PS00710">
    <property type="entry name" value="PGM_PMM"/>
    <property type="match status" value="1"/>
</dbReference>
<protein>
    <submittedName>
        <fullName evidence="12">Phosphomannomutase/phosphoglucomutase</fullName>
        <ecNumber evidence="12">5.4.2.2</ecNumber>
        <ecNumber evidence="12">5.4.2.8</ecNumber>
    </submittedName>
</protein>
<keyword evidence="6 12" id="KW-0413">Isomerase</keyword>
<dbReference type="SUPFAM" id="SSF53738">
    <property type="entry name" value="Phosphoglucomutase, first 3 domains"/>
    <property type="match status" value="3"/>
</dbReference>
<dbReference type="SUPFAM" id="SSF55957">
    <property type="entry name" value="Phosphoglucomutase, C-terminal domain"/>
    <property type="match status" value="1"/>
</dbReference>
<feature type="domain" description="Alpha-D-phosphohexomutase alpha/beta/alpha" evidence="10">
    <location>
        <begin position="165"/>
        <end position="250"/>
    </location>
</feature>
<keyword evidence="3" id="KW-0597">Phosphoprotein</keyword>
<comment type="cofactor">
    <cofactor evidence="1">
        <name>Mg(2+)</name>
        <dbReference type="ChEBI" id="CHEBI:18420"/>
    </cofactor>
</comment>
<dbReference type="Pfam" id="PF02880">
    <property type="entry name" value="PGM_PMM_III"/>
    <property type="match status" value="1"/>
</dbReference>
<keyword evidence="5 7" id="KW-0460">Magnesium</keyword>
<dbReference type="GO" id="GO:0004615">
    <property type="term" value="F:phosphomannomutase activity"/>
    <property type="evidence" value="ECO:0007669"/>
    <property type="project" value="UniProtKB-EC"/>
</dbReference>
<reference evidence="12 13" key="1">
    <citation type="submission" date="2017-03" db="EMBL/GenBank/DDBJ databases">
        <title>Genome sequence of Sphingomonas mucosissima DSM 17494.</title>
        <authorList>
            <person name="Poehlein A."/>
            <person name="Wuebbeler J.H."/>
            <person name="Steinbuechel A."/>
            <person name="Daniel R."/>
        </authorList>
    </citation>
    <scope>NUCLEOTIDE SEQUENCE [LARGE SCALE GENOMIC DNA]</scope>
    <source>
        <strain evidence="12 13">DSM 17494</strain>
    </source>
</reference>
<feature type="domain" description="Alpha-D-phosphohexomutase C-terminal" evidence="8">
    <location>
        <begin position="369"/>
        <end position="444"/>
    </location>
</feature>
<dbReference type="CDD" id="cd03089">
    <property type="entry name" value="PMM_PGM"/>
    <property type="match status" value="1"/>
</dbReference>
<evidence type="ECO:0000256" key="1">
    <source>
        <dbReference type="ARBA" id="ARBA00001946"/>
    </source>
</evidence>
<dbReference type="InterPro" id="IPR005844">
    <property type="entry name" value="A-D-PHexomutase_a/b/a-I"/>
</dbReference>
<dbReference type="EMBL" id="NBBJ01000002">
    <property type="protein sequence ID" value="OWK30535.1"/>
    <property type="molecule type" value="Genomic_DNA"/>
</dbReference>
<dbReference type="GO" id="GO:0000287">
    <property type="term" value="F:magnesium ion binding"/>
    <property type="evidence" value="ECO:0007669"/>
    <property type="project" value="InterPro"/>
</dbReference>
<dbReference type="Pfam" id="PF02878">
    <property type="entry name" value="PGM_PMM_I"/>
    <property type="match status" value="1"/>
</dbReference>
<dbReference type="NCBIfam" id="NF046027">
    <property type="entry name" value="PhglucPhmanMutPgmG"/>
    <property type="match status" value="1"/>
</dbReference>
<dbReference type="PANTHER" id="PTHR43771">
    <property type="entry name" value="PHOSPHOMANNOMUTASE"/>
    <property type="match status" value="1"/>
</dbReference>
<comment type="similarity">
    <text evidence="2 7">Belongs to the phosphohexose mutase family.</text>
</comment>